<keyword evidence="3" id="KW-0963">Cytoplasm</keyword>
<comment type="caution">
    <text evidence="8">The sequence shown here is derived from an EMBL/GenBank/DDBJ whole genome shotgun (WGS) entry which is preliminary data.</text>
</comment>
<evidence type="ECO:0000256" key="5">
    <source>
        <dbReference type="ARBA" id="ARBA00023270"/>
    </source>
</evidence>
<gene>
    <name evidence="8" type="ORF">HDK90DRAFT_320511</name>
</gene>
<dbReference type="HAMAP" id="MF_00114">
    <property type="entry name" value="DeoC_type1"/>
    <property type="match status" value="1"/>
</dbReference>
<dbReference type="InterPro" id="IPR011343">
    <property type="entry name" value="DeoC"/>
</dbReference>
<dbReference type="PIRSF" id="PIRSF001357">
    <property type="entry name" value="DeoC"/>
    <property type="match status" value="1"/>
</dbReference>
<evidence type="ECO:0000256" key="4">
    <source>
        <dbReference type="ARBA" id="ARBA00023239"/>
    </source>
</evidence>
<evidence type="ECO:0000313" key="9">
    <source>
        <dbReference type="Proteomes" id="UP001492380"/>
    </source>
</evidence>
<dbReference type="Proteomes" id="UP001492380">
    <property type="component" value="Unassembled WGS sequence"/>
</dbReference>
<accession>A0ABR1YHM9</accession>
<protein>
    <recommendedName>
        <fullName evidence="2">deoxyribose-phosphate aldolase</fullName>
        <ecNumber evidence="2">4.1.2.4</ecNumber>
    </recommendedName>
    <alternativeName>
        <fullName evidence="6">2-deoxy-D-ribose 5-phosphate aldolase</fullName>
    </alternativeName>
</protein>
<dbReference type="Gene3D" id="3.20.20.70">
    <property type="entry name" value="Aldolase class I"/>
    <property type="match status" value="1"/>
</dbReference>
<reference evidence="8 9" key="1">
    <citation type="submission" date="2024-04" db="EMBL/GenBank/DDBJ databases">
        <title>Phyllosticta paracitricarpa is synonymous to the EU quarantine fungus P. citricarpa based on phylogenomic analyses.</title>
        <authorList>
            <consortium name="Lawrence Berkeley National Laboratory"/>
            <person name="Van Ingen-Buijs V.A."/>
            <person name="Van Westerhoven A.C."/>
            <person name="Haridas S."/>
            <person name="Skiadas P."/>
            <person name="Martin F."/>
            <person name="Groenewald J.Z."/>
            <person name="Crous P.W."/>
            <person name="Seidl M.F."/>
        </authorList>
    </citation>
    <scope>NUCLEOTIDE SEQUENCE [LARGE SCALE GENOMIC DNA]</scope>
    <source>
        <strain evidence="8 9">CBS 123374</strain>
    </source>
</reference>
<sequence>MSSSIPSPTDTAAWDSLSSTILASLTAAGALDPPAESLGQDVKLSAREMAQLIDHTLLKTDATKEQVQVLCEEARAEEFKTVCVRLGFVEQAVAALKGSGVGVACVVGFHEGTYSTEEKVAEAKAAVTAGASELDIVLNWPLLLASPPSYNAILADLRALRAAAPLPTALKLIFETSQLSAQQIVAATALAAAARFDCVKTSTGFCGRGASVQDVRLMKGTLGALQAMGGEWEGAGDMFVKASGGVRSVPELRRVVAVGAGRIGTSSGVKIVKEARGEGVEGPAQGY</sequence>
<keyword evidence="4" id="KW-0456">Lyase</keyword>
<evidence type="ECO:0000256" key="3">
    <source>
        <dbReference type="ARBA" id="ARBA00022490"/>
    </source>
</evidence>
<comment type="catalytic activity">
    <reaction evidence="7">
        <text>2-deoxy-D-ribose 5-phosphate = D-glyceraldehyde 3-phosphate + acetaldehyde</text>
        <dbReference type="Rhea" id="RHEA:12821"/>
        <dbReference type="ChEBI" id="CHEBI:15343"/>
        <dbReference type="ChEBI" id="CHEBI:59776"/>
        <dbReference type="ChEBI" id="CHEBI:62877"/>
        <dbReference type="EC" id="4.1.2.4"/>
    </reaction>
</comment>
<dbReference type="InterPro" id="IPR002915">
    <property type="entry name" value="DeoC/FbaB/LacD_aldolase"/>
</dbReference>
<dbReference type="InterPro" id="IPR013785">
    <property type="entry name" value="Aldolase_TIM"/>
</dbReference>
<dbReference type="NCBIfam" id="TIGR00126">
    <property type="entry name" value="deoC"/>
    <property type="match status" value="1"/>
</dbReference>
<dbReference type="EMBL" id="JBBWRZ010000008">
    <property type="protein sequence ID" value="KAK8230415.1"/>
    <property type="molecule type" value="Genomic_DNA"/>
</dbReference>
<evidence type="ECO:0000256" key="6">
    <source>
        <dbReference type="ARBA" id="ARBA00032755"/>
    </source>
</evidence>
<proteinExistence type="inferred from homology"/>
<dbReference type="SUPFAM" id="SSF51569">
    <property type="entry name" value="Aldolase"/>
    <property type="match status" value="1"/>
</dbReference>
<evidence type="ECO:0000256" key="2">
    <source>
        <dbReference type="ARBA" id="ARBA00012515"/>
    </source>
</evidence>
<dbReference type="SMART" id="SM01133">
    <property type="entry name" value="DeoC"/>
    <property type="match status" value="1"/>
</dbReference>
<dbReference type="EC" id="4.1.2.4" evidence="2"/>
<dbReference type="InterPro" id="IPR028581">
    <property type="entry name" value="DeoC_typeI"/>
</dbReference>
<name>A0ABR1YHM9_9PEZI</name>
<organism evidence="8 9">
    <name type="scientific">Phyllosticta capitalensis</name>
    <dbReference type="NCBI Taxonomy" id="121624"/>
    <lineage>
        <taxon>Eukaryota</taxon>
        <taxon>Fungi</taxon>
        <taxon>Dikarya</taxon>
        <taxon>Ascomycota</taxon>
        <taxon>Pezizomycotina</taxon>
        <taxon>Dothideomycetes</taxon>
        <taxon>Dothideomycetes incertae sedis</taxon>
        <taxon>Botryosphaeriales</taxon>
        <taxon>Phyllostictaceae</taxon>
        <taxon>Phyllosticta</taxon>
    </lineage>
</organism>
<dbReference type="Pfam" id="PF01791">
    <property type="entry name" value="DeoC"/>
    <property type="match status" value="1"/>
</dbReference>
<evidence type="ECO:0000256" key="1">
    <source>
        <dbReference type="ARBA" id="ARBA00010936"/>
    </source>
</evidence>
<evidence type="ECO:0000313" key="8">
    <source>
        <dbReference type="EMBL" id="KAK8230415.1"/>
    </source>
</evidence>
<keyword evidence="5" id="KW-0704">Schiff base</keyword>
<comment type="similarity">
    <text evidence="1">Belongs to the DeoC/FbaB aldolase family. DeoC type 1 subfamily.</text>
</comment>
<evidence type="ECO:0000256" key="7">
    <source>
        <dbReference type="ARBA" id="ARBA00048791"/>
    </source>
</evidence>
<keyword evidence="9" id="KW-1185">Reference proteome</keyword>
<dbReference type="PANTHER" id="PTHR10889">
    <property type="entry name" value="DEOXYRIBOSE-PHOSPHATE ALDOLASE"/>
    <property type="match status" value="1"/>
</dbReference>
<dbReference type="PANTHER" id="PTHR10889:SF1">
    <property type="entry name" value="DEOXYRIBOSE-PHOSPHATE ALDOLASE"/>
    <property type="match status" value="1"/>
</dbReference>